<dbReference type="Proteomes" id="UP000255207">
    <property type="component" value="Unassembled WGS sequence"/>
</dbReference>
<dbReference type="PIRSF" id="PIRSF030962">
    <property type="entry name" value="Dehydrase_ECs4332_prd"/>
    <property type="match status" value="1"/>
</dbReference>
<gene>
    <name evidence="2" type="ORF">DWE98_10935</name>
</gene>
<evidence type="ECO:0000259" key="1">
    <source>
        <dbReference type="Pfam" id="PF22818"/>
    </source>
</evidence>
<dbReference type="OrthoDB" id="9812842at2"/>
<evidence type="ECO:0000313" key="3">
    <source>
        <dbReference type="Proteomes" id="UP000255207"/>
    </source>
</evidence>
<dbReference type="RefSeq" id="WP_114829271.1">
    <property type="nucleotide sequence ID" value="NZ_QQTO01000022.1"/>
</dbReference>
<dbReference type="Gene3D" id="3.10.129.10">
    <property type="entry name" value="Hotdog Thioesterase"/>
    <property type="match status" value="1"/>
</dbReference>
<evidence type="ECO:0000313" key="2">
    <source>
        <dbReference type="EMBL" id="RDJ26329.1"/>
    </source>
</evidence>
<organism evidence="2 3">
    <name type="scientific">Bosea caraganae</name>
    <dbReference type="NCBI Taxonomy" id="2763117"/>
    <lineage>
        <taxon>Bacteria</taxon>
        <taxon>Pseudomonadati</taxon>
        <taxon>Pseudomonadota</taxon>
        <taxon>Alphaproteobacteria</taxon>
        <taxon>Hyphomicrobiales</taxon>
        <taxon>Boseaceae</taxon>
        <taxon>Bosea</taxon>
    </lineage>
</organism>
<comment type="caution">
    <text evidence="2">The sequence shown here is derived from an EMBL/GenBank/DDBJ whole genome shotgun (WGS) entry which is preliminary data.</text>
</comment>
<feature type="domain" description="ApeI dehydratase-like" evidence="1">
    <location>
        <begin position="6"/>
        <end position="98"/>
    </location>
</feature>
<dbReference type="EMBL" id="QQTP01000004">
    <property type="protein sequence ID" value="RDJ26329.1"/>
    <property type="molecule type" value="Genomic_DNA"/>
</dbReference>
<proteinExistence type="predicted"/>
<sequence>MVRPTADGVQIDLSAPPDLAYLAGHFPEAPIVPGVVQINWAIELAARHLQLVLEAGTQFQVKYRRVFLPGRPVTLTLTNKNGALRFDYADQGDVLSSGSIRLKHGESR</sequence>
<dbReference type="InterPro" id="IPR016962">
    <property type="entry name" value="Dehydrase_ECs4332_prd"/>
</dbReference>
<dbReference type="AlphaFoldDB" id="A0A370L845"/>
<keyword evidence="3" id="KW-1185">Reference proteome</keyword>
<dbReference type="InterPro" id="IPR054545">
    <property type="entry name" value="ApeI-like"/>
</dbReference>
<protein>
    <submittedName>
        <fullName evidence="2">Acyl-CoA synthetase</fullName>
    </submittedName>
</protein>
<reference evidence="3" key="1">
    <citation type="submission" date="2018-07" db="EMBL/GenBank/DDBJ databases">
        <authorList>
            <person name="Safronova V.I."/>
            <person name="Chirak E.R."/>
            <person name="Sazanova A.L."/>
        </authorList>
    </citation>
    <scope>NUCLEOTIDE SEQUENCE [LARGE SCALE GENOMIC DNA]</scope>
    <source>
        <strain evidence="3">RCAM04685</strain>
    </source>
</reference>
<dbReference type="Pfam" id="PF22818">
    <property type="entry name" value="ApeI-like"/>
    <property type="match status" value="1"/>
</dbReference>
<name>A0A370L845_9HYPH</name>
<dbReference type="InterPro" id="IPR029069">
    <property type="entry name" value="HotDog_dom_sf"/>
</dbReference>
<dbReference type="SUPFAM" id="SSF54637">
    <property type="entry name" value="Thioesterase/thiol ester dehydrase-isomerase"/>
    <property type="match status" value="1"/>
</dbReference>
<accession>A0A370L845</accession>